<evidence type="ECO:0000313" key="2">
    <source>
        <dbReference type="Proteomes" id="UP000694406"/>
    </source>
</evidence>
<name>A0A8C5RXD1_LATLA</name>
<organism evidence="1 2">
    <name type="scientific">Laticauda laticaudata</name>
    <name type="common">Blue-ringed sea krait</name>
    <name type="synonym">Blue-lipped sea krait</name>
    <dbReference type="NCBI Taxonomy" id="8630"/>
    <lineage>
        <taxon>Eukaryota</taxon>
        <taxon>Metazoa</taxon>
        <taxon>Chordata</taxon>
        <taxon>Craniata</taxon>
        <taxon>Vertebrata</taxon>
        <taxon>Euteleostomi</taxon>
        <taxon>Lepidosauria</taxon>
        <taxon>Squamata</taxon>
        <taxon>Bifurcata</taxon>
        <taxon>Unidentata</taxon>
        <taxon>Episquamata</taxon>
        <taxon>Toxicofera</taxon>
        <taxon>Serpentes</taxon>
        <taxon>Colubroidea</taxon>
        <taxon>Elapidae</taxon>
        <taxon>Laticaudinae</taxon>
        <taxon>Laticauda</taxon>
    </lineage>
</organism>
<dbReference type="Ensembl" id="ENSLLTT00000009990.1">
    <property type="protein sequence ID" value="ENSLLTP00000009624.1"/>
    <property type="gene ID" value="ENSLLTG00000007347.1"/>
</dbReference>
<evidence type="ECO:0000313" key="1">
    <source>
        <dbReference type="Ensembl" id="ENSLLTP00000009624.1"/>
    </source>
</evidence>
<dbReference type="AlphaFoldDB" id="A0A8C5RXD1"/>
<protein>
    <submittedName>
        <fullName evidence="1">Uncharacterized protein</fullName>
    </submittedName>
</protein>
<reference evidence="1" key="1">
    <citation type="submission" date="2025-08" db="UniProtKB">
        <authorList>
            <consortium name="Ensembl"/>
        </authorList>
    </citation>
    <scope>IDENTIFICATION</scope>
</reference>
<sequence>YKHNAGGMRVSKKLENAPVERSSKFAGKEKTRYMTCSYKYKCIVAIQNTKDPKDSQFNSSYIYFLRFEHQTISKPRKLCVDSCFNCSQLRIFPDFSSLICSCSTSACRDKRLNCCITTSCFWHLFNSNFLKKMH</sequence>
<proteinExistence type="predicted"/>
<dbReference type="Proteomes" id="UP000694406">
    <property type="component" value="Unplaced"/>
</dbReference>
<accession>A0A8C5RXD1</accession>
<reference evidence="1" key="2">
    <citation type="submission" date="2025-09" db="UniProtKB">
        <authorList>
            <consortium name="Ensembl"/>
        </authorList>
    </citation>
    <scope>IDENTIFICATION</scope>
</reference>
<keyword evidence="2" id="KW-1185">Reference proteome</keyword>